<dbReference type="AlphaFoldDB" id="A0A917WG16"/>
<keyword evidence="1" id="KW-0808">Transferase</keyword>
<name>A0A917WG16_9RHOB</name>
<dbReference type="GO" id="GO:0016301">
    <property type="term" value="F:kinase activity"/>
    <property type="evidence" value="ECO:0007669"/>
    <property type="project" value="UniProtKB-KW"/>
</dbReference>
<organism evidence="1 2">
    <name type="scientific">Pseudooceanicola nanhaiensis</name>
    <dbReference type="NCBI Taxonomy" id="375761"/>
    <lineage>
        <taxon>Bacteria</taxon>
        <taxon>Pseudomonadati</taxon>
        <taxon>Pseudomonadota</taxon>
        <taxon>Alphaproteobacteria</taxon>
        <taxon>Rhodobacterales</taxon>
        <taxon>Paracoccaceae</taxon>
        <taxon>Pseudooceanicola</taxon>
    </lineage>
</organism>
<dbReference type="Gene3D" id="3.40.50.300">
    <property type="entry name" value="P-loop containing nucleotide triphosphate hydrolases"/>
    <property type="match status" value="1"/>
</dbReference>
<keyword evidence="2" id="KW-1185">Reference proteome</keyword>
<evidence type="ECO:0000313" key="1">
    <source>
        <dbReference type="EMBL" id="GGM00888.1"/>
    </source>
</evidence>
<proteinExistence type="predicted"/>
<accession>A0A917WG16</accession>
<reference evidence="1" key="1">
    <citation type="journal article" date="2014" name="Int. J. Syst. Evol. Microbiol.">
        <title>Complete genome sequence of Corynebacterium casei LMG S-19264T (=DSM 44701T), isolated from a smear-ripened cheese.</title>
        <authorList>
            <consortium name="US DOE Joint Genome Institute (JGI-PGF)"/>
            <person name="Walter F."/>
            <person name="Albersmeier A."/>
            <person name="Kalinowski J."/>
            <person name="Ruckert C."/>
        </authorList>
    </citation>
    <scope>NUCLEOTIDE SEQUENCE</scope>
    <source>
        <strain evidence="1">CGMCC 1.6293</strain>
    </source>
</reference>
<reference evidence="1" key="2">
    <citation type="submission" date="2020-09" db="EMBL/GenBank/DDBJ databases">
        <authorList>
            <person name="Sun Q."/>
            <person name="Zhou Y."/>
        </authorList>
    </citation>
    <scope>NUCLEOTIDE SEQUENCE</scope>
    <source>
        <strain evidence="1">CGMCC 1.6293</strain>
    </source>
</reference>
<dbReference type="InterPro" id="IPR027417">
    <property type="entry name" value="P-loop_NTPase"/>
</dbReference>
<protein>
    <submittedName>
        <fullName evidence="1">Gamma-glutamyl kinase</fullName>
    </submittedName>
</protein>
<dbReference type="RefSeq" id="WP_028287776.1">
    <property type="nucleotide sequence ID" value="NZ_BMLF01000002.1"/>
</dbReference>
<keyword evidence="1" id="KW-0418">Kinase</keyword>
<dbReference type="Proteomes" id="UP000649829">
    <property type="component" value="Unassembled WGS sequence"/>
</dbReference>
<gene>
    <name evidence="1" type="ORF">GCM10011534_23460</name>
</gene>
<sequence length="209" mass="23529">MLVFTRANFTLFAVPKTGSTAYHMALSRHAQIVLARDTALKHMPLRKYDKFFAPYLKGAHDLDPERVAVIRDPLEQVRSWFRYRKRPKVAGGPMDLSGMSFDDFIADVISPSPPEHARIGSQWGFLSSPEGALRVDHLFAYERPDVFHAFLEDRLGEKVRPGRKNVSPEVDAPLSPEMEAAFVAARPEEWALYEAVMVAGGHLVSDIPR</sequence>
<dbReference type="SUPFAM" id="SSF52540">
    <property type="entry name" value="P-loop containing nucleoside triphosphate hydrolases"/>
    <property type="match status" value="1"/>
</dbReference>
<dbReference type="EMBL" id="BMLF01000002">
    <property type="protein sequence ID" value="GGM00888.1"/>
    <property type="molecule type" value="Genomic_DNA"/>
</dbReference>
<evidence type="ECO:0000313" key="2">
    <source>
        <dbReference type="Proteomes" id="UP000649829"/>
    </source>
</evidence>
<comment type="caution">
    <text evidence="1">The sequence shown here is derived from an EMBL/GenBank/DDBJ whole genome shotgun (WGS) entry which is preliminary data.</text>
</comment>